<keyword evidence="3" id="KW-1185">Reference proteome</keyword>
<keyword evidence="1" id="KW-0732">Signal</keyword>
<dbReference type="EMBL" id="QEAP01000287">
    <property type="protein sequence ID" value="TPX70321.1"/>
    <property type="molecule type" value="Genomic_DNA"/>
</dbReference>
<gene>
    <name evidence="2" type="ORF">CcCBS67573_g06560</name>
</gene>
<dbReference type="SUPFAM" id="SSF56059">
    <property type="entry name" value="Glutathione synthetase ATP-binding domain-like"/>
    <property type="match status" value="1"/>
</dbReference>
<dbReference type="AlphaFoldDB" id="A0A507F259"/>
<organism evidence="2 3">
    <name type="scientific">Chytriomyces confervae</name>
    <dbReference type="NCBI Taxonomy" id="246404"/>
    <lineage>
        <taxon>Eukaryota</taxon>
        <taxon>Fungi</taxon>
        <taxon>Fungi incertae sedis</taxon>
        <taxon>Chytridiomycota</taxon>
        <taxon>Chytridiomycota incertae sedis</taxon>
        <taxon>Chytridiomycetes</taxon>
        <taxon>Chytridiales</taxon>
        <taxon>Chytriomycetaceae</taxon>
        <taxon>Chytriomyces</taxon>
    </lineage>
</organism>
<feature type="signal peptide" evidence="1">
    <location>
        <begin position="1"/>
        <end position="15"/>
    </location>
</feature>
<evidence type="ECO:0000313" key="3">
    <source>
        <dbReference type="Proteomes" id="UP000320333"/>
    </source>
</evidence>
<dbReference type="Proteomes" id="UP000320333">
    <property type="component" value="Unassembled WGS sequence"/>
</dbReference>
<evidence type="ECO:0000256" key="1">
    <source>
        <dbReference type="SAM" id="SignalP"/>
    </source>
</evidence>
<protein>
    <submittedName>
        <fullName evidence="2">Uncharacterized protein</fullName>
    </submittedName>
</protein>
<dbReference type="OrthoDB" id="10268014at2759"/>
<feature type="chain" id="PRO_5021426188" evidence="1">
    <location>
        <begin position="16"/>
        <end position="906"/>
    </location>
</feature>
<reference evidence="2 3" key="1">
    <citation type="journal article" date="2019" name="Sci. Rep.">
        <title>Comparative genomics of chytrid fungi reveal insights into the obligate biotrophic and pathogenic lifestyle of Synchytrium endobioticum.</title>
        <authorList>
            <person name="van de Vossenberg B.T.L.H."/>
            <person name="Warris S."/>
            <person name="Nguyen H.D.T."/>
            <person name="van Gent-Pelzer M.P.E."/>
            <person name="Joly D.L."/>
            <person name="van de Geest H.C."/>
            <person name="Bonants P.J.M."/>
            <person name="Smith D.S."/>
            <person name="Levesque C.A."/>
            <person name="van der Lee T.A.J."/>
        </authorList>
    </citation>
    <scope>NUCLEOTIDE SEQUENCE [LARGE SCALE GENOMIC DNA]</scope>
    <source>
        <strain evidence="2 3">CBS 675.73</strain>
    </source>
</reference>
<name>A0A507F259_9FUNG</name>
<evidence type="ECO:0000313" key="2">
    <source>
        <dbReference type="EMBL" id="TPX70321.1"/>
    </source>
</evidence>
<proteinExistence type="predicted"/>
<comment type="caution">
    <text evidence="2">The sequence shown here is derived from an EMBL/GenBank/DDBJ whole genome shotgun (WGS) entry which is preliminary data.</text>
</comment>
<accession>A0A507F259</accession>
<sequence>MAAIVFALLAALVQAQYFEGGETEPGLPSGCVGSYPNITMCREKNWYLGDTVDICKPLIPYPLPGQQVYIKDPVNFCINLPNPDSIFLKNNYYSKGLRPTVVQAEGFVQAFCSGPYLPPGAKPFPVGAIRSAHVIKNYTVPGQNYYQVHGTMDCDALNINCTQSFPGAYDDGGQYDDGPFISCGKEPYSGVDGSASGNLGFKHYVEMAGNGLFCMRVCEPGTLVEGGACDVTHDTEGCEKFMRVQFTPGFDYVDLAAPAVVSTFSVSLPPLPSPTAMPSGGGSSNGGGVVVSTAITSKSGATSRTRGCLALHLATLQRCHVTVIYFEFKEPPPPPQKLFVHALSRMHSDLSKTDALRLEALALNVCLNAPLQDSDTTESERSLVSLPLLAKAAGPAVLERKPKKKKNLGELFAKLFGSGEFEAEKHFYPRVLNANIHPLVSSFLKLGNDRILARYSHLNPQINFDILKTLLDYKPKYFRWAGSDLFNVTTSSGQRQMIIVETNSCPSGQKSMPLLSELGNDHGGYGVVIDSTFLQMLDGVDKSLGDLAVVYDKNPMEASGYAAVMAEHAEENVWLAEYYDEDPNPPVRWVDGVMEIRDKENEWHTIRACFRYVTQKPWNRFPLNTKTIVLNSVVSCLAGGRNKMMAARAYDFLNAELDGSGLAVRMPETIRNVTKSEIPLWLDSMGGHAVLKVPYSNAGQGVYTITNKEELCEFMEADHHYDKFIVQSLVGNASWSSGTRSGKFYHVGTIPNKKNHTFVSDLRMMVCANANGFKPVAIYARRARMPLLRHLEDDPLITSWEMLGTNLSVKVEDEWTTEAQRLLLMDGKDFNQLGIAIDDLIDAYIQTVLSVIAIDKMAQRLMKENASPPEAGDNGEQYPWFSQNMFDFELFEALNPDITLLQEIYH</sequence>